<comment type="caution">
    <text evidence="4">The sequence shown here is derived from an EMBL/GenBank/DDBJ whole genome shotgun (WGS) entry which is preliminary data.</text>
</comment>
<dbReference type="Proteomes" id="UP000827284">
    <property type="component" value="Unassembled WGS sequence"/>
</dbReference>
<dbReference type="InterPro" id="IPR027267">
    <property type="entry name" value="AH/BAR_dom_sf"/>
</dbReference>
<feature type="region of interest" description="Disordered" evidence="2">
    <location>
        <begin position="48"/>
        <end position="118"/>
    </location>
</feature>
<dbReference type="InterPro" id="IPR046869">
    <property type="entry name" value="SLM1/RGC1-like_PH"/>
</dbReference>
<name>A0A9P3HCL4_9FUNG</name>
<feature type="compositionally biased region" description="Polar residues" evidence="2">
    <location>
        <begin position="51"/>
        <end position="101"/>
    </location>
</feature>
<reference evidence="4" key="2">
    <citation type="journal article" date="2022" name="Microbiol. Resour. Announc.">
        <title>Whole-Genome Sequence of Entomortierella parvispora E1425, a Mucoromycotan Fungus Associated with Burkholderiaceae-Related Endosymbiotic Bacteria.</title>
        <authorList>
            <person name="Herlambang A."/>
            <person name="Guo Y."/>
            <person name="Takashima Y."/>
            <person name="Narisawa K."/>
            <person name="Ohta H."/>
            <person name="Nishizawa T."/>
        </authorList>
    </citation>
    <scope>NUCLEOTIDE SEQUENCE</scope>
    <source>
        <strain evidence="4">E1425</strain>
    </source>
</reference>
<evidence type="ECO:0000256" key="2">
    <source>
        <dbReference type="SAM" id="MobiDB-lite"/>
    </source>
</evidence>
<reference evidence="4" key="1">
    <citation type="submission" date="2021-11" db="EMBL/GenBank/DDBJ databases">
        <authorList>
            <person name="Herlambang A."/>
            <person name="Guo Y."/>
            <person name="Takashima Y."/>
            <person name="Nishizawa T."/>
        </authorList>
    </citation>
    <scope>NUCLEOTIDE SEQUENCE</scope>
    <source>
        <strain evidence="4">E1425</strain>
    </source>
</reference>
<keyword evidence="5" id="KW-1185">Reference proteome</keyword>
<feature type="compositionally biased region" description="Low complexity" evidence="2">
    <location>
        <begin position="106"/>
        <end position="118"/>
    </location>
</feature>
<dbReference type="PROSITE" id="PS50003">
    <property type="entry name" value="PH_DOMAIN"/>
    <property type="match status" value="1"/>
</dbReference>
<sequence length="632" mass="67725">MEEKKKSTIGKAFSRTFSRKPAAPAAAPAPTAAVAPPVAVGAPVKADVAPTSTSKNGVLSPISIPTPNMTSISPPDSTNISRVASPTHDNMVPQSPQSNSMHLRDSTALSNSSSTGSRLGLEEGVAADGGLNPADILLNRLVAFRAVVKNLQQYFTEVAQVEVGVSKAMHKASGVITVPFKDGQQFLGKGGLQDVCTGIRDSAKTRSDQHASAARFVEETVVKNLRRLKQDIKAKIKALKADTNLYSNRVFKERELTQEKIASLAKAIGLFDMSGQHQPDMEKVQSDPYVINLALKRQLAKQVNEENLFARALKQCQEQIATFEAHVVRDLKQILGSFAEYQLTNAGTSFTQSWGTTDLALNVLQEDSEWNNFLEKNGHRLFPSELVDANPEDLDYPCKDSPYVHPLKTAHLSRQSSVLKNWKDGYFVLTLSGWLHVFASADLEKDPVPDHSIYIPTAILGPHTEVGQKQHVFSLDGKGKGGLLHRDAQTFTLRAHSREEMIEWWSEVSKRAQSTTFTQPGDGSLDAISRSGSVVRSSSVIAPKSPELQHTQEPSPPYVSQELHAASPVVAAAVPHSEASTAPASPVLELLHTGSSSSLAHAEPSAPAPAPAPAAAVPVAAPAPAPVDAAAP</sequence>
<dbReference type="SUPFAM" id="SSF103657">
    <property type="entry name" value="BAR/IMD domain-like"/>
    <property type="match status" value="1"/>
</dbReference>
<evidence type="ECO:0000259" key="3">
    <source>
        <dbReference type="PROSITE" id="PS50003"/>
    </source>
</evidence>
<feature type="region of interest" description="Disordered" evidence="2">
    <location>
        <begin position="1"/>
        <end position="34"/>
    </location>
</feature>
<evidence type="ECO:0000313" key="5">
    <source>
        <dbReference type="Proteomes" id="UP000827284"/>
    </source>
</evidence>
<dbReference type="AlphaFoldDB" id="A0A9P3HCL4"/>
<dbReference type="Pfam" id="PF20399">
    <property type="entry name" value="PH_20"/>
    <property type="match status" value="1"/>
</dbReference>
<feature type="compositionally biased region" description="Low complexity" evidence="2">
    <location>
        <begin position="613"/>
        <end position="632"/>
    </location>
</feature>
<dbReference type="Gene3D" id="2.30.29.30">
    <property type="entry name" value="Pleckstrin-homology domain (PH domain)/Phosphotyrosine-binding domain (PTB)"/>
    <property type="match status" value="1"/>
</dbReference>
<feature type="region of interest" description="Disordered" evidence="2">
    <location>
        <begin position="538"/>
        <end position="559"/>
    </location>
</feature>
<dbReference type="PANTHER" id="PTHR31941:SF1">
    <property type="entry name" value="CYTOSKELETAL SIGNALING PROTEIN SLM1"/>
    <property type="match status" value="1"/>
</dbReference>
<protein>
    <recommendedName>
        <fullName evidence="3">PH domain-containing protein</fullName>
    </recommendedName>
</protein>
<gene>
    <name evidence="4" type="ORF">EMPS_06266</name>
</gene>
<organism evidence="4 5">
    <name type="scientific">Entomortierella parvispora</name>
    <dbReference type="NCBI Taxonomy" id="205924"/>
    <lineage>
        <taxon>Eukaryota</taxon>
        <taxon>Fungi</taxon>
        <taxon>Fungi incertae sedis</taxon>
        <taxon>Mucoromycota</taxon>
        <taxon>Mortierellomycotina</taxon>
        <taxon>Mortierellomycetes</taxon>
        <taxon>Mortierellales</taxon>
        <taxon>Mortierellaceae</taxon>
        <taxon>Entomortierella</taxon>
    </lineage>
</organism>
<dbReference type="Pfam" id="PF20400">
    <property type="entry name" value="BAR_4"/>
    <property type="match status" value="1"/>
</dbReference>
<feature type="domain" description="PH" evidence="3">
    <location>
        <begin position="405"/>
        <end position="513"/>
    </location>
</feature>
<keyword evidence="1" id="KW-0597">Phosphoprotein</keyword>
<dbReference type="EMBL" id="BQFW01000008">
    <property type="protein sequence ID" value="GJJ73908.1"/>
    <property type="molecule type" value="Genomic_DNA"/>
</dbReference>
<dbReference type="InterPro" id="IPR011993">
    <property type="entry name" value="PH-like_dom_sf"/>
</dbReference>
<dbReference type="Gene3D" id="1.20.1270.60">
    <property type="entry name" value="Arfaptin homology (AH) domain/BAR domain"/>
    <property type="match status" value="1"/>
</dbReference>
<feature type="region of interest" description="Disordered" evidence="2">
    <location>
        <begin position="594"/>
        <end position="632"/>
    </location>
</feature>
<dbReference type="SMART" id="SM00233">
    <property type="entry name" value="PH"/>
    <property type="match status" value="1"/>
</dbReference>
<dbReference type="InterPro" id="IPR046868">
    <property type="entry name" value="BAR_4"/>
</dbReference>
<dbReference type="InterPro" id="IPR001849">
    <property type="entry name" value="PH_domain"/>
</dbReference>
<evidence type="ECO:0000256" key="1">
    <source>
        <dbReference type="ARBA" id="ARBA00022553"/>
    </source>
</evidence>
<accession>A0A9P3HCL4</accession>
<dbReference type="SUPFAM" id="SSF50729">
    <property type="entry name" value="PH domain-like"/>
    <property type="match status" value="1"/>
</dbReference>
<dbReference type="PANTHER" id="PTHR31941">
    <property type="entry name" value="CYTOSKELETAL SIGNALING PROTEIN SLM1"/>
    <property type="match status" value="1"/>
</dbReference>
<proteinExistence type="predicted"/>
<feature type="compositionally biased region" description="Low complexity" evidence="2">
    <location>
        <begin position="21"/>
        <end position="34"/>
    </location>
</feature>
<dbReference type="OrthoDB" id="5598057at2759"/>
<evidence type="ECO:0000313" key="4">
    <source>
        <dbReference type="EMBL" id="GJJ73908.1"/>
    </source>
</evidence>